<dbReference type="PANTHER" id="PTHR10272">
    <property type="entry name" value="PLATELET-ACTIVATING FACTOR ACETYLHYDROLASE"/>
    <property type="match status" value="1"/>
</dbReference>
<evidence type="ECO:0000256" key="5">
    <source>
        <dbReference type="SAM" id="SignalP"/>
    </source>
</evidence>
<sequence length="385" mass="41308">MRGLAVVTAITALTAITVALSATPASAGPADTELRLPDPTGRHPVGTTSLHLTDTSRPDPWVPSKDHRELMVSLFYPASSAHGPTKQYMTARESQLLLESDGITGVPPDVLTTVRTHAVVGARPAGRPHSLPLVVLSPGFKKPRATLSTLGEDLASHGYVVAVVDHTYENVATTFPDGRVTTCEACGEYVPEFWRKLERGRAADVSFVLDELTGPRSRWCGAHLIDRSRIAMGGHSVGGASALQAMHADSRIRAGIDVDGMLHNPVADTGLSRPVLLLGRQNTYTPGIPDEAVESWEESWPRLTGWKRWLLVAGMEHASFTDVGVVGEQLGLDLGADTEAERGAAITRTYMRAFFDLHLRGEPQPLLDHPSPSYPEVSFADPAAG</sequence>
<evidence type="ECO:0000256" key="4">
    <source>
        <dbReference type="SAM" id="MobiDB-lite"/>
    </source>
</evidence>
<dbReference type="STRING" id="882082.SaccyDRAFT_2240"/>
<keyword evidence="1" id="KW-0378">Hydrolase</keyword>
<name>H5XPP6_9PSEU</name>
<evidence type="ECO:0000313" key="7">
    <source>
        <dbReference type="Proteomes" id="UP000002791"/>
    </source>
</evidence>
<evidence type="ECO:0000256" key="2">
    <source>
        <dbReference type="ARBA" id="ARBA00022963"/>
    </source>
</evidence>
<evidence type="ECO:0000313" key="6">
    <source>
        <dbReference type="EMBL" id="EHR61124.1"/>
    </source>
</evidence>
<dbReference type="SUPFAM" id="SSF53474">
    <property type="entry name" value="alpha/beta-Hydrolases"/>
    <property type="match status" value="1"/>
</dbReference>
<keyword evidence="7" id="KW-1185">Reference proteome</keyword>
<keyword evidence="5" id="KW-0732">Signal</keyword>
<reference evidence="6 7" key="1">
    <citation type="submission" date="2011-11" db="EMBL/GenBank/DDBJ databases">
        <title>The Noncontiguous Finished sequence of Saccharomonospora cyanea NA-134.</title>
        <authorList>
            <consortium name="US DOE Joint Genome Institute"/>
            <person name="Lucas S."/>
            <person name="Han J."/>
            <person name="Lapidus A."/>
            <person name="Cheng J.-F."/>
            <person name="Goodwin L."/>
            <person name="Pitluck S."/>
            <person name="Peters L."/>
            <person name="Ovchinnikova G."/>
            <person name="Lu M."/>
            <person name="Detter J.C."/>
            <person name="Han C."/>
            <person name="Tapia R."/>
            <person name="Land M."/>
            <person name="Hauser L."/>
            <person name="Kyrpides N."/>
            <person name="Ivanova N."/>
            <person name="Pagani I."/>
            <person name="Brambilla E.-M."/>
            <person name="Klenk H.-P."/>
            <person name="Woyke T."/>
        </authorList>
    </citation>
    <scope>NUCLEOTIDE SEQUENCE [LARGE SCALE GENOMIC DNA]</scope>
    <source>
        <strain evidence="6 7">NA-134</strain>
    </source>
</reference>
<evidence type="ECO:0000256" key="3">
    <source>
        <dbReference type="ARBA" id="ARBA00023098"/>
    </source>
</evidence>
<dbReference type="Pfam" id="PF03403">
    <property type="entry name" value="PAF-AH_p_II"/>
    <property type="match status" value="2"/>
</dbReference>
<accession>H5XPP6</accession>
<dbReference type="AlphaFoldDB" id="H5XPP6"/>
<dbReference type="GO" id="GO:0016042">
    <property type="term" value="P:lipid catabolic process"/>
    <property type="evidence" value="ECO:0007669"/>
    <property type="project" value="UniProtKB-KW"/>
</dbReference>
<feature type="signal peptide" evidence="5">
    <location>
        <begin position="1"/>
        <end position="27"/>
    </location>
</feature>
<proteinExistence type="predicted"/>
<dbReference type="InterPro" id="IPR029058">
    <property type="entry name" value="AB_hydrolase_fold"/>
</dbReference>
<dbReference type="HOGENOM" id="CLU_026278_1_0_11"/>
<dbReference type="Proteomes" id="UP000002791">
    <property type="component" value="Chromosome"/>
</dbReference>
<evidence type="ECO:0000256" key="1">
    <source>
        <dbReference type="ARBA" id="ARBA00022801"/>
    </source>
</evidence>
<dbReference type="GO" id="GO:0003847">
    <property type="term" value="F:1-alkyl-2-acetylglycerophosphocholine esterase activity"/>
    <property type="evidence" value="ECO:0007669"/>
    <property type="project" value="TreeGrafter"/>
</dbReference>
<feature type="chain" id="PRO_5003601942" evidence="5">
    <location>
        <begin position="28"/>
        <end position="385"/>
    </location>
</feature>
<feature type="region of interest" description="Disordered" evidence="4">
    <location>
        <begin position="366"/>
        <end position="385"/>
    </location>
</feature>
<protein>
    <submittedName>
        <fullName evidence="6">Isoform II</fullName>
    </submittedName>
</protein>
<organism evidence="6 7">
    <name type="scientific">Saccharomonospora cyanea NA-134</name>
    <dbReference type="NCBI Taxonomy" id="882082"/>
    <lineage>
        <taxon>Bacteria</taxon>
        <taxon>Bacillati</taxon>
        <taxon>Actinomycetota</taxon>
        <taxon>Actinomycetes</taxon>
        <taxon>Pseudonocardiales</taxon>
        <taxon>Pseudonocardiaceae</taxon>
        <taxon>Saccharomonospora</taxon>
    </lineage>
</organism>
<dbReference type="eggNOG" id="COG4188">
    <property type="taxonomic scope" value="Bacteria"/>
</dbReference>
<dbReference type="Gene3D" id="3.40.50.1820">
    <property type="entry name" value="alpha/beta hydrolase"/>
    <property type="match status" value="1"/>
</dbReference>
<keyword evidence="2" id="KW-0442">Lipid degradation</keyword>
<dbReference type="RefSeq" id="WP_005456153.1">
    <property type="nucleotide sequence ID" value="NZ_CM001440.1"/>
</dbReference>
<dbReference type="EMBL" id="CM001440">
    <property type="protein sequence ID" value="EHR61124.1"/>
    <property type="molecule type" value="Genomic_DNA"/>
</dbReference>
<keyword evidence="3" id="KW-0443">Lipid metabolism</keyword>
<feature type="compositionally biased region" description="Polar residues" evidence="4">
    <location>
        <begin position="46"/>
        <end position="55"/>
    </location>
</feature>
<dbReference type="OrthoDB" id="569821at2"/>
<feature type="region of interest" description="Disordered" evidence="4">
    <location>
        <begin position="26"/>
        <end position="60"/>
    </location>
</feature>
<gene>
    <name evidence="6" type="ORF">SaccyDRAFT_2240</name>
</gene>
<dbReference type="PANTHER" id="PTHR10272:SF0">
    <property type="entry name" value="PLATELET-ACTIVATING FACTOR ACETYLHYDROLASE"/>
    <property type="match status" value="1"/>
</dbReference>